<keyword evidence="3" id="KW-1185">Reference proteome</keyword>
<feature type="transmembrane region" description="Helical" evidence="1">
    <location>
        <begin position="25"/>
        <end position="49"/>
    </location>
</feature>
<organism evidence="2 3">
    <name type="scientific">Phaseolus vulgaris</name>
    <name type="common">Kidney bean</name>
    <name type="synonym">French bean</name>
    <dbReference type="NCBI Taxonomy" id="3885"/>
    <lineage>
        <taxon>Eukaryota</taxon>
        <taxon>Viridiplantae</taxon>
        <taxon>Streptophyta</taxon>
        <taxon>Embryophyta</taxon>
        <taxon>Tracheophyta</taxon>
        <taxon>Spermatophyta</taxon>
        <taxon>Magnoliopsida</taxon>
        <taxon>eudicotyledons</taxon>
        <taxon>Gunneridae</taxon>
        <taxon>Pentapetalae</taxon>
        <taxon>rosids</taxon>
        <taxon>fabids</taxon>
        <taxon>Fabales</taxon>
        <taxon>Fabaceae</taxon>
        <taxon>Papilionoideae</taxon>
        <taxon>50 kb inversion clade</taxon>
        <taxon>NPAAA clade</taxon>
        <taxon>indigoferoid/millettioid clade</taxon>
        <taxon>Phaseoleae</taxon>
        <taxon>Phaseolus</taxon>
    </lineage>
</organism>
<reference evidence="3" key="1">
    <citation type="journal article" date="2014" name="Nat. Genet.">
        <title>A reference genome for common bean and genome-wide analysis of dual domestications.</title>
        <authorList>
            <person name="Schmutz J."/>
            <person name="McClean P.E."/>
            <person name="Mamidi S."/>
            <person name="Wu G.A."/>
            <person name="Cannon S.B."/>
            <person name="Grimwood J."/>
            <person name="Jenkins J."/>
            <person name="Shu S."/>
            <person name="Song Q."/>
            <person name="Chavarro C."/>
            <person name="Torres-Torres M."/>
            <person name="Geffroy V."/>
            <person name="Moghaddam S.M."/>
            <person name="Gao D."/>
            <person name="Abernathy B."/>
            <person name="Barry K."/>
            <person name="Blair M."/>
            <person name="Brick M.A."/>
            <person name="Chovatia M."/>
            <person name="Gepts P."/>
            <person name="Goodstein D.M."/>
            <person name="Gonzales M."/>
            <person name="Hellsten U."/>
            <person name="Hyten D.L."/>
            <person name="Jia G."/>
            <person name="Kelly J.D."/>
            <person name="Kudrna D."/>
            <person name="Lee R."/>
            <person name="Richard M.M."/>
            <person name="Miklas P.N."/>
            <person name="Osorno J.M."/>
            <person name="Rodrigues J."/>
            <person name="Thareau V."/>
            <person name="Urrea C.A."/>
            <person name="Wang M."/>
            <person name="Yu Y."/>
            <person name="Zhang M."/>
            <person name="Wing R.A."/>
            <person name="Cregan P.B."/>
            <person name="Rokhsar D.S."/>
            <person name="Jackson S.A."/>
        </authorList>
    </citation>
    <scope>NUCLEOTIDE SEQUENCE [LARGE SCALE GENOMIC DNA]</scope>
    <source>
        <strain evidence="3">cv. G19833</strain>
    </source>
</reference>
<keyword evidence="1" id="KW-0472">Membrane</keyword>
<keyword evidence="1" id="KW-1133">Transmembrane helix</keyword>
<gene>
    <name evidence="2" type="ORF">PHAVU_008G030900g</name>
</gene>
<evidence type="ECO:0000313" key="3">
    <source>
        <dbReference type="Proteomes" id="UP000000226"/>
    </source>
</evidence>
<evidence type="ECO:0000256" key="1">
    <source>
        <dbReference type="SAM" id="Phobius"/>
    </source>
</evidence>
<name>V7B0M6_PHAVU</name>
<protein>
    <submittedName>
        <fullName evidence="2">Uncharacterized protein</fullName>
    </submittedName>
</protein>
<dbReference type="AlphaFoldDB" id="V7B0M6"/>
<dbReference type="Proteomes" id="UP000000226">
    <property type="component" value="Chromosome 8"/>
</dbReference>
<dbReference type="Gramene" id="ESW11447">
    <property type="protein sequence ID" value="ESW11447"/>
    <property type="gene ID" value="PHAVU_008G030900g"/>
</dbReference>
<dbReference type="EMBL" id="CM002295">
    <property type="protein sequence ID" value="ESW11447.1"/>
    <property type="molecule type" value="Genomic_DNA"/>
</dbReference>
<keyword evidence="1" id="KW-0812">Transmembrane</keyword>
<evidence type="ECO:0000313" key="2">
    <source>
        <dbReference type="EMBL" id="ESW11447.1"/>
    </source>
</evidence>
<accession>V7B0M6</accession>
<sequence>MYSKLLRPSGVRGMVFIKAVEPVKWVVKIALVLRLPLIGLAVTLILILCNINRRGSRRPEQAIYFAPLLLQVFGRDCEDVYVCFSVFSLLK</sequence>
<proteinExistence type="predicted"/>